<reference evidence="1" key="1">
    <citation type="submission" date="2023-04" db="EMBL/GenBank/DDBJ databases">
        <title>Ambrosiozyma monospora NBRC 10751.</title>
        <authorList>
            <person name="Ichikawa N."/>
            <person name="Sato H."/>
            <person name="Tonouchi N."/>
        </authorList>
    </citation>
    <scope>NUCLEOTIDE SEQUENCE</scope>
    <source>
        <strain evidence="1">NBRC 10751</strain>
    </source>
</reference>
<organism evidence="1 2">
    <name type="scientific">Ambrosiozyma monospora</name>
    <name type="common">Yeast</name>
    <name type="synonym">Endomycopsis monosporus</name>
    <dbReference type="NCBI Taxonomy" id="43982"/>
    <lineage>
        <taxon>Eukaryota</taxon>
        <taxon>Fungi</taxon>
        <taxon>Dikarya</taxon>
        <taxon>Ascomycota</taxon>
        <taxon>Saccharomycotina</taxon>
        <taxon>Pichiomycetes</taxon>
        <taxon>Pichiales</taxon>
        <taxon>Pichiaceae</taxon>
        <taxon>Ambrosiozyma</taxon>
    </lineage>
</organism>
<keyword evidence="2" id="KW-1185">Reference proteome</keyword>
<protein>
    <submittedName>
        <fullName evidence="1">Unnamed protein product</fullName>
    </submittedName>
</protein>
<sequence>MTTFKELEVEDTEQFGFAAKPPIQLFEDQLDSLDEQFQDTFFNCLSISIHFKTIIALYGSTLKLVSVDQLNKLITESDAAEQKISLLDLQNDKNIKSIDVSGYGTISQISLNGSENLLFVAYGDSSKAQNKLGYVEVSKLVNSGEFTINEFKTFDSAIVSIIPNPYHNDWCAVTLEDESCHIFKSLVAAECDTFPHASAICWLNREGFAVADSDNLHLEVFNGDEKSTLELKDGISSDTGSMKPYHLSQIDDDHLLVICADSLLLEPEECANFSFIVKFTIPTEVITSTDVVYHLNDFQYD</sequence>
<name>A0ACB5TNL9_AMBMO</name>
<gene>
    <name evidence="1" type="ORF">Amon02_000897100</name>
</gene>
<dbReference type="EMBL" id="BSXS01008190">
    <property type="protein sequence ID" value="GME91750.1"/>
    <property type="molecule type" value="Genomic_DNA"/>
</dbReference>
<accession>A0ACB5TNL9</accession>
<evidence type="ECO:0000313" key="2">
    <source>
        <dbReference type="Proteomes" id="UP001165064"/>
    </source>
</evidence>
<proteinExistence type="predicted"/>
<evidence type="ECO:0000313" key="1">
    <source>
        <dbReference type="EMBL" id="GME91750.1"/>
    </source>
</evidence>
<comment type="caution">
    <text evidence="1">The sequence shown here is derived from an EMBL/GenBank/DDBJ whole genome shotgun (WGS) entry which is preliminary data.</text>
</comment>
<dbReference type="Proteomes" id="UP001165064">
    <property type="component" value="Unassembled WGS sequence"/>
</dbReference>